<protein>
    <submittedName>
        <fullName evidence="2">Sporulation protein YqfD</fullName>
    </submittedName>
</protein>
<keyword evidence="1" id="KW-1133">Transmembrane helix</keyword>
<dbReference type="OrthoDB" id="1640349at2"/>
<keyword evidence="1" id="KW-0812">Transmembrane</keyword>
<name>A0A4Y9AGH2_9BACI</name>
<dbReference type="RefSeq" id="WP_135108880.1">
    <property type="nucleotide sequence ID" value="NZ_SRHY01000003.1"/>
</dbReference>
<evidence type="ECO:0000313" key="3">
    <source>
        <dbReference type="Proteomes" id="UP000298484"/>
    </source>
</evidence>
<dbReference type="EMBL" id="SRHY01000003">
    <property type="protein sequence ID" value="TFJ94080.1"/>
    <property type="molecule type" value="Genomic_DNA"/>
</dbReference>
<evidence type="ECO:0000313" key="2">
    <source>
        <dbReference type="EMBL" id="TFJ94080.1"/>
    </source>
</evidence>
<feature type="transmembrane region" description="Helical" evidence="1">
    <location>
        <begin position="91"/>
        <end position="110"/>
    </location>
</feature>
<dbReference type="PIRSF" id="PIRSF029895">
    <property type="entry name" value="SpoIV"/>
    <property type="match status" value="1"/>
</dbReference>
<dbReference type="NCBIfam" id="TIGR02876">
    <property type="entry name" value="spore_yqfD"/>
    <property type="match status" value="1"/>
</dbReference>
<dbReference type="Pfam" id="PF06898">
    <property type="entry name" value="YqfD"/>
    <property type="match status" value="1"/>
</dbReference>
<proteinExistence type="predicted"/>
<accession>A0A4Y9AGH2</accession>
<reference evidence="2 3" key="1">
    <citation type="submission" date="2019-03" db="EMBL/GenBank/DDBJ databases">
        <title>Genome sequence of Lentibacillus salicampi ATCC BAA-719.</title>
        <authorList>
            <person name="Maclea K.S."/>
            <person name="Simoes Junior M."/>
        </authorList>
    </citation>
    <scope>NUCLEOTIDE SEQUENCE [LARGE SCALE GENOMIC DNA]</scope>
    <source>
        <strain evidence="2 3">ATCC BAA-719</strain>
    </source>
</reference>
<dbReference type="InterPro" id="IPR010690">
    <property type="entry name" value="YqfD"/>
</dbReference>
<gene>
    <name evidence="2" type="primary">yqfD</name>
    <name evidence="2" type="ORF">E4U82_04505</name>
</gene>
<keyword evidence="3" id="KW-1185">Reference proteome</keyword>
<dbReference type="AlphaFoldDB" id="A0A4Y9AGH2"/>
<dbReference type="Proteomes" id="UP000298484">
    <property type="component" value="Unassembled WGS sequence"/>
</dbReference>
<evidence type="ECO:0000256" key="1">
    <source>
        <dbReference type="SAM" id="Phobius"/>
    </source>
</evidence>
<keyword evidence="1" id="KW-0472">Membrane</keyword>
<comment type="caution">
    <text evidence="2">The sequence shown here is derived from an EMBL/GenBank/DDBJ whole genome shotgun (WGS) entry which is preliminary data.</text>
</comment>
<organism evidence="2 3">
    <name type="scientific">Lentibacillus salicampi</name>
    <dbReference type="NCBI Taxonomy" id="175306"/>
    <lineage>
        <taxon>Bacteria</taxon>
        <taxon>Bacillati</taxon>
        <taxon>Bacillota</taxon>
        <taxon>Bacilli</taxon>
        <taxon>Bacillales</taxon>
        <taxon>Bacillaceae</taxon>
        <taxon>Lentibacillus</taxon>
    </lineage>
</organism>
<sequence>MKHIQGSSMMGFITILVRGKDPELFFQKCIERDILVWNVKKKSDTACAGNIKLRDLSQLKQVKRGTHYKLTFTNKRGFPFLLKSFTRKKELVIGLLLSILLVFFLSNIIWEVRITNVPRDIEEKISDQLTEYGIHQGTWTFTLDSPSNIQQRLINDIPELLWVGVQQNGTSYILEGVEKTIVEEEEVEGPRNLVASKKGVIENMYVSKGQPRVQVNDYVEPGDLLVSGDIQFADENEEDDEKKDKNYEPIAAEGEVIAKTWYETEVTVPLKANHERLTGNKETKYHLKIGGVEFPVWGFGEPEYHKIHRERYEKDLYLFKWNLPISLMETTLSEKTYHKAERSKSEAIDIGIRQAKNELQLRLGPEADIVSENILQEITENGKVKLILYIAVEEDIVKQEPIDQGD</sequence>